<protein>
    <submittedName>
        <fullName evidence="5">Carbon-monoxide dehydrogenase medium subunit</fullName>
    </submittedName>
</protein>
<dbReference type="SUPFAM" id="SSF56176">
    <property type="entry name" value="FAD-binding/transporter-associated domain-like"/>
    <property type="match status" value="1"/>
</dbReference>
<evidence type="ECO:0000313" key="5">
    <source>
        <dbReference type="EMBL" id="SFD71461.1"/>
    </source>
</evidence>
<feature type="domain" description="FAD-binding PCMH-type" evidence="4">
    <location>
        <begin position="1"/>
        <end position="184"/>
    </location>
</feature>
<dbReference type="GO" id="GO:0071949">
    <property type="term" value="F:FAD binding"/>
    <property type="evidence" value="ECO:0007669"/>
    <property type="project" value="InterPro"/>
</dbReference>
<dbReference type="AlphaFoldDB" id="A0A1I1UKX5"/>
<dbReference type="InterPro" id="IPR002346">
    <property type="entry name" value="Mopterin_DH_FAD-bd"/>
</dbReference>
<evidence type="ECO:0000259" key="4">
    <source>
        <dbReference type="PROSITE" id="PS51387"/>
    </source>
</evidence>
<accession>A0A1I1UKX5</accession>
<dbReference type="Gene3D" id="3.30.465.10">
    <property type="match status" value="1"/>
</dbReference>
<keyword evidence="2" id="KW-0274">FAD</keyword>
<dbReference type="InterPro" id="IPR016169">
    <property type="entry name" value="FAD-bd_PCMH_sub2"/>
</dbReference>
<keyword evidence="1" id="KW-0285">Flavoprotein</keyword>
<organism evidence="5 6">
    <name type="scientific">Paenibacillus catalpae</name>
    <dbReference type="NCBI Taxonomy" id="1045775"/>
    <lineage>
        <taxon>Bacteria</taxon>
        <taxon>Bacillati</taxon>
        <taxon>Bacillota</taxon>
        <taxon>Bacilli</taxon>
        <taxon>Bacillales</taxon>
        <taxon>Paenibacillaceae</taxon>
        <taxon>Paenibacillus</taxon>
    </lineage>
</organism>
<evidence type="ECO:0000256" key="2">
    <source>
        <dbReference type="ARBA" id="ARBA00022827"/>
    </source>
</evidence>
<gene>
    <name evidence="5" type="ORF">SAMN05216378_1110</name>
</gene>
<evidence type="ECO:0000256" key="3">
    <source>
        <dbReference type="ARBA" id="ARBA00023002"/>
    </source>
</evidence>
<proteinExistence type="predicted"/>
<name>A0A1I1UKX5_9BACL</name>
<dbReference type="InterPro" id="IPR005107">
    <property type="entry name" value="CO_DH_flav_C"/>
</dbReference>
<dbReference type="GO" id="GO:0016491">
    <property type="term" value="F:oxidoreductase activity"/>
    <property type="evidence" value="ECO:0007669"/>
    <property type="project" value="UniProtKB-KW"/>
</dbReference>
<dbReference type="Gene3D" id="3.30.390.50">
    <property type="entry name" value="CO dehydrogenase flavoprotein, C-terminal domain"/>
    <property type="match status" value="1"/>
</dbReference>
<evidence type="ECO:0000256" key="1">
    <source>
        <dbReference type="ARBA" id="ARBA00022630"/>
    </source>
</evidence>
<dbReference type="Proteomes" id="UP000198855">
    <property type="component" value="Unassembled WGS sequence"/>
</dbReference>
<dbReference type="InterPro" id="IPR051312">
    <property type="entry name" value="Diverse_Substr_Oxidored"/>
</dbReference>
<dbReference type="Pfam" id="PF03450">
    <property type="entry name" value="CO_deh_flav_C"/>
    <property type="match status" value="1"/>
</dbReference>
<dbReference type="PANTHER" id="PTHR42659:SF2">
    <property type="entry name" value="XANTHINE DEHYDROGENASE SUBUNIT C-RELATED"/>
    <property type="match status" value="1"/>
</dbReference>
<keyword evidence="6" id="KW-1185">Reference proteome</keyword>
<dbReference type="STRING" id="1045775.SAMN05216378_1110"/>
<dbReference type="InterPro" id="IPR016166">
    <property type="entry name" value="FAD-bd_PCMH"/>
</dbReference>
<reference evidence="6" key="1">
    <citation type="submission" date="2016-10" db="EMBL/GenBank/DDBJ databases">
        <authorList>
            <person name="Varghese N."/>
            <person name="Submissions S."/>
        </authorList>
    </citation>
    <scope>NUCLEOTIDE SEQUENCE [LARGE SCALE GENOMIC DNA]</scope>
    <source>
        <strain evidence="6">CGMCC 1.10784</strain>
    </source>
</reference>
<dbReference type="PANTHER" id="PTHR42659">
    <property type="entry name" value="XANTHINE DEHYDROGENASE SUBUNIT C-RELATED"/>
    <property type="match status" value="1"/>
</dbReference>
<sequence>MAANAQGVAEAPFVWHPRSAAEAWQLKATLGAEGVFTAGGTLLRTQWESGLAAMPNHLINIGEIEELHGLELDSETGTGGFGAMLTLSDIRTSPQVNTRFPLLTEAARSIAAPSIRNLATIGGNVLSMVGDSIPALLIYDPVLHWHDGSNGLKEPLSEWLSTAPVHAAWKERLLISIELTQPTMDSNTKRFVAYHKVGRRDAFTPSVVTAALSMQLDSDTRLSDVRLALGGGQTIPHRLETAELFLNGQLANKKTITEVYALILEQYEPKGDAFVPVSYRKKAAANLIASELWKAVR</sequence>
<dbReference type="RefSeq" id="WP_091181883.1">
    <property type="nucleotide sequence ID" value="NZ_FOMT01000001.1"/>
</dbReference>
<dbReference type="PROSITE" id="PS51387">
    <property type="entry name" value="FAD_PCMH"/>
    <property type="match status" value="1"/>
</dbReference>
<keyword evidence="3" id="KW-0560">Oxidoreductase</keyword>
<dbReference type="InterPro" id="IPR036318">
    <property type="entry name" value="FAD-bd_PCMH-like_sf"/>
</dbReference>
<dbReference type="EMBL" id="FOMT01000001">
    <property type="protein sequence ID" value="SFD71461.1"/>
    <property type="molecule type" value="Genomic_DNA"/>
</dbReference>
<dbReference type="InterPro" id="IPR036683">
    <property type="entry name" value="CO_DH_flav_C_dom_sf"/>
</dbReference>
<dbReference type="Pfam" id="PF00941">
    <property type="entry name" value="FAD_binding_5"/>
    <property type="match status" value="1"/>
</dbReference>
<dbReference type="SUPFAM" id="SSF55447">
    <property type="entry name" value="CO dehydrogenase flavoprotein C-terminal domain-like"/>
    <property type="match status" value="1"/>
</dbReference>
<evidence type="ECO:0000313" key="6">
    <source>
        <dbReference type="Proteomes" id="UP000198855"/>
    </source>
</evidence>
<dbReference type="SMART" id="SM01092">
    <property type="entry name" value="CO_deh_flav_C"/>
    <property type="match status" value="1"/>
</dbReference>
<dbReference type="OrthoDB" id="9774454at2"/>